<keyword evidence="1 2" id="KW-0732">Signal</keyword>
<dbReference type="Proteomes" id="UP000020766">
    <property type="component" value="Unassembled WGS sequence"/>
</dbReference>
<evidence type="ECO:0000256" key="1">
    <source>
        <dbReference type="ARBA" id="ARBA00022729"/>
    </source>
</evidence>
<evidence type="ECO:0000256" key="2">
    <source>
        <dbReference type="SAM" id="SignalP"/>
    </source>
</evidence>
<dbReference type="PROSITE" id="PS51257">
    <property type="entry name" value="PROKAR_LIPOPROTEIN"/>
    <property type="match status" value="1"/>
</dbReference>
<evidence type="ECO:0000313" key="5">
    <source>
        <dbReference type="Proteomes" id="UP000020766"/>
    </source>
</evidence>
<dbReference type="PATRIC" id="fig|1457173.3.peg.1896"/>
<dbReference type="EMBL" id="JBOK01000009">
    <property type="protein sequence ID" value="EXU80232.1"/>
    <property type="molecule type" value="Genomic_DNA"/>
</dbReference>
<proteinExistence type="predicted"/>
<organism evidence="4 5">
    <name type="scientific">Comamonas aquatica DA1877</name>
    <dbReference type="NCBI Taxonomy" id="1457173"/>
    <lineage>
        <taxon>Bacteria</taxon>
        <taxon>Pseudomonadati</taxon>
        <taxon>Pseudomonadota</taxon>
        <taxon>Betaproteobacteria</taxon>
        <taxon>Burkholderiales</taxon>
        <taxon>Comamonadaceae</taxon>
        <taxon>Comamonas</taxon>
    </lineage>
</organism>
<feature type="domain" description="Solute-binding protein family 3/N-terminal" evidence="3">
    <location>
        <begin position="40"/>
        <end position="260"/>
    </location>
</feature>
<accession>A0A014QAS8</accession>
<protein>
    <submittedName>
        <fullName evidence="4">Amino acid ABC transporter substrate-binding protein</fullName>
    </submittedName>
</protein>
<reference evidence="4 5" key="1">
    <citation type="submission" date="2014-01" db="EMBL/GenBank/DDBJ databases">
        <title>Interspecies Systems Biology Uncovers Metabolites Affecting C. elegans Gene Expression and Life History Traits.</title>
        <authorList>
            <person name="Watson E."/>
            <person name="Macneil L.T."/>
            <person name="Ritter A.D."/>
            <person name="Yilmaz L.S."/>
            <person name="Rosebrock A.P."/>
            <person name="Caudy A.A."/>
            <person name="Walhout A.J."/>
        </authorList>
    </citation>
    <scope>NUCLEOTIDE SEQUENCE [LARGE SCALE GENOMIC DNA]</scope>
    <source>
        <strain evidence="4 5">DA1877</strain>
    </source>
</reference>
<name>A0A014QAS8_9BURK</name>
<evidence type="ECO:0000259" key="3">
    <source>
        <dbReference type="SMART" id="SM00062"/>
    </source>
</evidence>
<feature type="chain" id="PRO_5001473864" evidence="2">
    <location>
        <begin position="27"/>
        <end position="266"/>
    </location>
</feature>
<dbReference type="InterPro" id="IPR001638">
    <property type="entry name" value="Solute-binding_3/MltF_N"/>
</dbReference>
<dbReference type="SMART" id="SM00062">
    <property type="entry name" value="PBPb"/>
    <property type="match status" value="1"/>
</dbReference>
<dbReference type="Gene3D" id="3.40.190.10">
    <property type="entry name" value="Periplasmic binding protein-like II"/>
    <property type="match status" value="2"/>
</dbReference>
<comment type="caution">
    <text evidence="4">The sequence shown here is derived from an EMBL/GenBank/DDBJ whole genome shotgun (WGS) entry which is preliminary data.</text>
</comment>
<evidence type="ECO:0000313" key="4">
    <source>
        <dbReference type="EMBL" id="EXU80232.1"/>
    </source>
</evidence>
<dbReference type="SUPFAM" id="SSF53850">
    <property type="entry name" value="Periplasmic binding protein-like II"/>
    <property type="match status" value="1"/>
</dbReference>
<dbReference type="PANTHER" id="PTHR35936">
    <property type="entry name" value="MEMBRANE-BOUND LYTIC MUREIN TRANSGLYCOSYLASE F"/>
    <property type="match status" value="1"/>
</dbReference>
<dbReference type="PANTHER" id="PTHR35936:SF37">
    <property type="entry name" value="AMINO ACID ABC TRANSPORTER SUBSTRATE-BINDING PROTEIN"/>
    <property type="match status" value="1"/>
</dbReference>
<gene>
    <name evidence="4" type="ORF">AX13_18245</name>
</gene>
<feature type="signal peptide" evidence="2">
    <location>
        <begin position="1"/>
        <end position="26"/>
    </location>
</feature>
<keyword evidence="5" id="KW-1185">Reference proteome</keyword>
<dbReference type="RefSeq" id="WP_042414669.1">
    <property type="nucleotide sequence ID" value="NZ_JBOK01000009.1"/>
</dbReference>
<dbReference type="AlphaFoldDB" id="A0A014QAS8"/>
<dbReference type="Pfam" id="PF00497">
    <property type="entry name" value="SBP_bac_3"/>
    <property type="match status" value="1"/>
</dbReference>
<sequence length="266" mass="28824">MSLHRRAFTAAALAATTLGLSCGAWAQEDTSLQRVLDKKSIALGIPTDYPPYGFMGPDFKPTGVDVATAQLIADKLGVKAELVPVSTPNRIPYLQSKKVDLIVSSLGKNAEREKVIDFTTSYAPFFQAVFGPKNIALKSFDDLADKTLAVTRGTIQDDALVQLAPKSLKIQRFEDDNATMAAFMSQQTQFVAVGAAVAAAALQKNPKVQAEYKLLIKDSPNYVGVRKGETALLNKVNEILRTAKKDGTLNSYSQKWLGRDMGNLPD</sequence>